<feature type="compositionally biased region" description="Basic residues" evidence="3">
    <location>
        <begin position="297"/>
        <end position="312"/>
    </location>
</feature>
<organism evidence="5 6">
    <name type="scientific">Cephalotus follicularis</name>
    <name type="common">Albany pitcher plant</name>
    <dbReference type="NCBI Taxonomy" id="3775"/>
    <lineage>
        <taxon>Eukaryota</taxon>
        <taxon>Viridiplantae</taxon>
        <taxon>Streptophyta</taxon>
        <taxon>Embryophyta</taxon>
        <taxon>Tracheophyta</taxon>
        <taxon>Spermatophyta</taxon>
        <taxon>Magnoliopsida</taxon>
        <taxon>eudicotyledons</taxon>
        <taxon>Gunneridae</taxon>
        <taxon>Pentapetalae</taxon>
        <taxon>rosids</taxon>
        <taxon>fabids</taxon>
        <taxon>Oxalidales</taxon>
        <taxon>Cephalotaceae</taxon>
        <taxon>Cephalotus</taxon>
    </lineage>
</organism>
<feature type="compositionally biased region" description="Acidic residues" evidence="3">
    <location>
        <begin position="277"/>
        <end position="292"/>
    </location>
</feature>
<keyword evidence="1" id="KW-0539">Nucleus</keyword>
<dbReference type="PANTHER" id="PTHR34680:SF3">
    <property type="entry name" value="EXPRESSED PROTEIN"/>
    <property type="match status" value="1"/>
</dbReference>
<gene>
    <name evidence="5" type="ORF">CFOL_v3_22933</name>
</gene>
<dbReference type="InterPro" id="IPR014977">
    <property type="entry name" value="WRC_dom"/>
</dbReference>
<dbReference type="Proteomes" id="UP000187406">
    <property type="component" value="Unassembled WGS sequence"/>
</dbReference>
<name>A0A1Q3CH66_CEPFO</name>
<evidence type="ECO:0000256" key="1">
    <source>
        <dbReference type="ARBA" id="ARBA00023242"/>
    </source>
</evidence>
<evidence type="ECO:0000256" key="3">
    <source>
        <dbReference type="SAM" id="MobiDB-lite"/>
    </source>
</evidence>
<dbReference type="PROSITE" id="PS51667">
    <property type="entry name" value="WRC"/>
    <property type="match status" value="1"/>
</dbReference>
<dbReference type="OrthoDB" id="1927437at2759"/>
<dbReference type="InParanoid" id="A0A1Q3CH66"/>
<keyword evidence="6" id="KW-1185">Reference proteome</keyword>
<evidence type="ECO:0000259" key="4">
    <source>
        <dbReference type="PROSITE" id="PS51667"/>
    </source>
</evidence>
<accession>A0A1Q3CH66</accession>
<protein>
    <recommendedName>
        <fullName evidence="4">WRC domain-containing protein</fullName>
    </recommendedName>
</protein>
<evidence type="ECO:0000256" key="2">
    <source>
        <dbReference type="PROSITE-ProRule" id="PRU01002"/>
    </source>
</evidence>
<feature type="compositionally biased region" description="Low complexity" evidence="3">
    <location>
        <begin position="259"/>
        <end position="268"/>
    </location>
</feature>
<proteinExistence type="predicted"/>
<dbReference type="PANTHER" id="PTHR34680">
    <property type="entry name" value="EXPRESSED PROTEIN"/>
    <property type="match status" value="1"/>
</dbReference>
<evidence type="ECO:0000313" key="5">
    <source>
        <dbReference type="EMBL" id="GAV79468.1"/>
    </source>
</evidence>
<dbReference type="AlphaFoldDB" id="A0A1Q3CH66"/>
<dbReference type="STRING" id="3775.A0A1Q3CH66"/>
<sequence>MRIRKNAKLSSLIFSHASGAEAVETHVCQLNQSPWDVIPFSQEPYPSSNLQFEGDDSFIANASFSDSIGAVESVASMMELDDDNKATIMKKANEKIMFVDDNEIPKVSRGFFGDNDDMKIDKEFGVLRGGKLFCCSKMDSKGSKCKNLPKDGHSLCDHHLTLVKSLNNNNNSSSSSKKHHDKSMMVTSRRGGGRVRVAKKGCSSNATSNPYEFYYYSGFGPLWGKRRGDRANIEGIRKTEANKDFDVNISSNTIHNCKTPTTTPSSSSLIDNNEPFDYVDDDVDDGDIEEDVDNGKKRMRKPVKARSLKSLM</sequence>
<reference evidence="6" key="1">
    <citation type="submission" date="2016-04" db="EMBL/GenBank/DDBJ databases">
        <title>Cephalotus genome sequencing.</title>
        <authorList>
            <person name="Fukushima K."/>
            <person name="Hasebe M."/>
            <person name="Fang X."/>
        </authorList>
    </citation>
    <scope>NUCLEOTIDE SEQUENCE [LARGE SCALE GENOMIC DNA]</scope>
    <source>
        <strain evidence="6">cv. St1</strain>
    </source>
</reference>
<dbReference type="EMBL" id="BDDD01001979">
    <property type="protein sequence ID" value="GAV79468.1"/>
    <property type="molecule type" value="Genomic_DNA"/>
</dbReference>
<feature type="region of interest" description="Disordered" evidence="3">
    <location>
        <begin position="259"/>
        <end position="312"/>
    </location>
</feature>
<comment type="caution">
    <text evidence="2">Lacks conserved residue(s) required for the propagation of feature annotation.</text>
</comment>
<dbReference type="FunCoup" id="A0A1Q3CH66">
    <property type="interactions" value="351"/>
</dbReference>
<comment type="caution">
    <text evidence="5">The sequence shown here is derived from an EMBL/GenBank/DDBJ whole genome shotgun (WGS) entry which is preliminary data.</text>
</comment>
<feature type="domain" description="WRC" evidence="4">
    <location>
        <begin position="129"/>
        <end position="173"/>
    </location>
</feature>
<evidence type="ECO:0000313" key="6">
    <source>
        <dbReference type="Proteomes" id="UP000187406"/>
    </source>
</evidence>
<feature type="region of interest" description="Disordered" evidence="3">
    <location>
        <begin position="167"/>
        <end position="201"/>
    </location>
</feature>